<sequence length="245" mass="28670">MLLKRIEHFLKNLALVKRLRAKRKKTKKNNELPKNQAHLADEVLCLVRNIEPSIYPMFGTLLSIYRDSEFKFADDFDFAVNDKSLFSHDLIDKFESHGAKLTSISTVNNHLDIVELSFNFKGAKVDLFYIDNDDNYSIHRCPNFRTNKNTPKKSFKDGLKFKIYESYFEVKYPKIALSVDKNFNISIPNDPVSIFERHYGLDWATPKLTNFIDFKYYKFVECESSTISGSSKNLKRYFKKAILES</sequence>
<accession>A0ABY5ICR8</accession>
<evidence type="ECO:0000313" key="1">
    <source>
        <dbReference type="EMBL" id="UTZ32093.1"/>
    </source>
</evidence>
<reference evidence="1" key="1">
    <citation type="submission" date="2020-03" db="EMBL/GenBank/DDBJ databases">
        <title>Five strains of Vibrio campbellii isolated from Mariana Trench.</title>
        <authorList>
            <person name="Liang J."/>
            <person name="Zhang X.-H."/>
        </authorList>
    </citation>
    <scope>NUCLEOTIDE SEQUENCE</scope>
    <source>
        <strain evidence="1">LJC013</strain>
    </source>
</reference>
<organism evidence="1 2">
    <name type="scientific">Vibrio campbellii</name>
    <dbReference type="NCBI Taxonomy" id="680"/>
    <lineage>
        <taxon>Bacteria</taxon>
        <taxon>Pseudomonadati</taxon>
        <taxon>Pseudomonadota</taxon>
        <taxon>Gammaproteobacteria</taxon>
        <taxon>Vibrionales</taxon>
        <taxon>Vibrionaceae</taxon>
        <taxon>Vibrio</taxon>
    </lineage>
</organism>
<gene>
    <name evidence="1" type="ORF">HB762_12095</name>
</gene>
<keyword evidence="2" id="KW-1185">Reference proteome</keyword>
<name>A0ABY5ICR8_9VIBR</name>
<evidence type="ECO:0008006" key="3">
    <source>
        <dbReference type="Google" id="ProtNLM"/>
    </source>
</evidence>
<dbReference type="RefSeq" id="WP_255898587.1">
    <property type="nucleotide sequence ID" value="NZ_CP050463.1"/>
</dbReference>
<dbReference type="Proteomes" id="UP001059912">
    <property type="component" value="Chromosome 1"/>
</dbReference>
<protein>
    <recommendedName>
        <fullName evidence="3">LicD family protein</fullName>
    </recommendedName>
</protein>
<evidence type="ECO:0000313" key="2">
    <source>
        <dbReference type="Proteomes" id="UP001059912"/>
    </source>
</evidence>
<dbReference type="EMBL" id="CP050470">
    <property type="protein sequence ID" value="UTZ32093.1"/>
    <property type="molecule type" value="Genomic_DNA"/>
</dbReference>
<proteinExistence type="predicted"/>